<gene>
    <name evidence="2" type="ORF">GFD25_07490</name>
</gene>
<feature type="transmembrane region" description="Helical" evidence="1">
    <location>
        <begin position="73"/>
        <end position="91"/>
    </location>
</feature>
<keyword evidence="1" id="KW-0472">Membrane</keyword>
<evidence type="ECO:0000313" key="3">
    <source>
        <dbReference type="Proteomes" id="UP000469194"/>
    </source>
</evidence>
<reference evidence="2 3" key="1">
    <citation type="submission" date="2019-10" db="EMBL/GenBank/DDBJ databases">
        <title>Bifidobacterium from non-human primates.</title>
        <authorList>
            <person name="Modesto M."/>
        </authorList>
    </citation>
    <scope>NUCLEOTIDE SEQUENCE [LARGE SCALE GENOMIC DNA]</scope>
    <source>
        <strain evidence="2 3">TRE17</strain>
    </source>
</reference>
<comment type="caution">
    <text evidence="2">The sequence shown here is derived from an EMBL/GenBank/DDBJ whole genome shotgun (WGS) entry which is preliminary data.</text>
</comment>
<keyword evidence="1" id="KW-0812">Transmembrane</keyword>
<evidence type="ECO:0000256" key="1">
    <source>
        <dbReference type="SAM" id="Phobius"/>
    </source>
</evidence>
<accession>A0A6N9Z639</accession>
<keyword evidence="1" id="KW-1133">Transmembrane helix</keyword>
<dbReference type="AlphaFoldDB" id="A0A6N9Z639"/>
<dbReference type="Proteomes" id="UP000469194">
    <property type="component" value="Unassembled WGS sequence"/>
</dbReference>
<dbReference type="EMBL" id="WHZW01000014">
    <property type="protein sequence ID" value="NEG89824.1"/>
    <property type="molecule type" value="Genomic_DNA"/>
</dbReference>
<feature type="transmembrane region" description="Helical" evidence="1">
    <location>
        <begin position="50"/>
        <end position="67"/>
    </location>
</feature>
<sequence>MFWLKTKIDASSTRVRYVSPNTLLGLIPLGEQAKTIPVANISSVDTDTRFNMGPFLIGLVLTGVGFGCLPDNLLLGLILLAFAVANLVNALSARLTFVNHAGGRNTLTVSILEKTRLMQLAERIEQLVFADRAATRHAEAMDIAQRQYTTAVQQTILQQQMLDAQQHDHQHTPAE</sequence>
<protein>
    <submittedName>
        <fullName evidence="2">Uncharacterized protein</fullName>
    </submittedName>
</protein>
<proteinExistence type="predicted"/>
<organism evidence="2 3">
    <name type="scientific">Bifidobacterium aerophilum</name>
    <dbReference type="NCBI Taxonomy" id="1798155"/>
    <lineage>
        <taxon>Bacteria</taxon>
        <taxon>Bacillati</taxon>
        <taxon>Actinomycetota</taxon>
        <taxon>Actinomycetes</taxon>
        <taxon>Bifidobacteriales</taxon>
        <taxon>Bifidobacteriaceae</taxon>
        <taxon>Bifidobacterium</taxon>
    </lineage>
</organism>
<name>A0A6N9Z639_9BIFI</name>
<keyword evidence="3" id="KW-1185">Reference proteome</keyword>
<evidence type="ECO:0000313" key="2">
    <source>
        <dbReference type="EMBL" id="NEG89824.1"/>
    </source>
</evidence>